<dbReference type="SMART" id="SM00345">
    <property type="entry name" value="HTH_GNTR"/>
    <property type="match status" value="1"/>
</dbReference>
<dbReference type="SUPFAM" id="SSF46785">
    <property type="entry name" value="Winged helix' DNA-binding domain"/>
    <property type="match status" value="1"/>
</dbReference>
<dbReference type="STRING" id="185761.SAMN05660282_01334"/>
<dbReference type="RefSeq" id="WP_092285706.1">
    <property type="nucleotide sequence ID" value="NZ_FOPJ01000007.1"/>
</dbReference>
<organism evidence="5 6">
    <name type="scientific">Corynebacterium spheniscorum</name>
    <dbReference type="NCBI Taxonomy" id="185761"/>
    <lineage>
        <taxon>Bacteria</taxon>
        <taxon>Bacillati</taxon>
        <taxon>Actinomycetota</taxon>
        <taxon>Actinomycetes</taxon>
        <taxon>Mycobacteriales</taxon>
        <taxon>Corynebacteriaceae</taxon>
        <taxon>Corynebacterium</taxon>
    </lineage>
</organism>
<evidence type="ECO:0000256" key="2">
    <source>
        <dbReference type="ARBA" id="ARBA00023125"/>
    </source>
</evidence>
<dbReference type="GO" id="GO:0003700">
    <property type="term" value="F:DNA-binding transcription factor activity"/>
    <property type="evidence" value="ECO:0007669"/>
    <property type="project" value="InterPro"/>
</dbReference>
<dbReference type="Pfam" id="PF07729">
    <property type="entry name" value="FCD"/>
    <property type="match status" value="1"/>
</dbReference>
<sequence length="233" mass="27138">MNDRQQSKSELAYQWIRERIRTREFEPGHRLVLSAIASELNVSTVPVREAIRQLEAEGQVTYEHNVGARVSTLNREVYFQTMETLAILEGYATALAVPHLTPTDLATAREFNDKMEALLDDFDAAAFTELNRQFHRVLFDRCPNRHLAEIVYTEWEKLDYLRVSTFRYIPDRAMESVAEHSRMLDLIAAGAEPSYLEAQMRDHRMNTMVKYRKKLDETDRLKDVDSFTKMSSN</sequence>
<evidence type="ECO:0000256" key="3">
    <source>
        <dbReference type="ARBA" id="ARBA00023163"/>
    </source>
</evidence>
<dbReference type="Pfam" id="PF00392">
    <property type="entry name" value="GntR"/>
    <property type="match status" value="1"/>
</dbReference>
<dbReference type="AlphaFoldDB" id="A0A1I2TAI4"/>
<dbReference type="InterPro" id="IPR008920">
    <property type="entry name" value="TF_FadR/GntR_C"/>
</dbReference>
<dbReference type="OrthoDB" id="4084810at2"/>
<dbReference type="SMART" id="SM00895">
    <property type="entry name" value="FCD"/>
    <property type="match status" value="1"/>
</dbReference>
<name>A0A1I2TAI4_9CORY</name>
<dbReference type="PANTHER" id="PTHR43537:SF5">
    <property type="entry name" value="UXU OPERON TRANSCRIPTIONAL REGULATOR"/>
    <property type="match status" value="1"/>
</dbReference>
<dbReference type="CDD" id="cd07377">
    <property type="entry name" value="WHTH_GntR"/>
    <property type="match status" value="1"/>
</dbReference>
<keyword evidence="2 5" id="KW-0238">DNA-binding</keyword>
<dbReference type="Gene3D" id="1.10.10.10">
    <property type="entry name" value="Winged helix-like DNA-binding domain superfamily/Winged helix DNA-binding domain"/>
    <property type="match status" value="1"/>
</dbReference>
<dbReference type="EMBL" id="FOPJ01000007">
    <property type="protein sequence ID" value="SFG59626.1"/>
    <property type="molecule type" value="Genomic_DNA"/>
</dbReference>
<proteinExistence type="predicted"/>
<dbReference type="InterPro" id="IPR000524">
    <property type="entry name" value="Tscrpt_reg_HTH_GntR"/>
</dbReference>
<dbReference type="SUPFAM" id="SSF48008">
    <property type="entry name" value="GntR ligand-binding domain-like"/>
    <property type="match status" value="1"/>
</dbReference>
<gene>
    <name evidence="5" type="ORF">SAMN05660282_01334</name>
</gene>
<keyword evidence="3" id="KW-0804">Transcription</keyword>
<dbReference type="Gene3D" id="1.20.120.530">
    <property type="entry name" value="GntR ligand-binding domain-like"/>
    <property type="match status" value="1"/>
</dbReference>
<dbReference type="Proteomes" id="UP000199065">
    <property type="component" value="Unassembled WGS sequence"/>
</dbReference>
<reference evidence="5 6" key="1">
    <citation type="submission" date="2016-10" db="EMBL/GenBank/DDBJ databases">
        <authorList>
            <person name="de Groot N.N."/>
        </authorList>
    </citation>
    <scope>NUCLEOTIDE SEQUENCE [LARGE SCALE GENOMIC DNA]</scope>
    <source>
        <strain>J11</strain>
        <strain evidence="6">PG 39</strain>
    </source>
</reference>
<dbReference type="GO" id="GO:0003677">
    <property type="term" value="F:DNA binding"/>
    <property type="evidence" value="ECO:0007669"/>
    <property type="project" value="UniProtKB-KW"/>
</dbReference>
<dbReference type="InterPro" id="IPR036388">
    <property type="entry name" value="WH-like_DNA-bd_sf"/>
</dbReference>
<dbReference type="PANTHER" id="PTHR43537">
    <property type="entry name" value="TRANSCRIPTIONAL REGULATOR, GNTR FAMILY"/>
    <property type="match status" value="1"/>
</dbReference>
<evidence type="ECO:0000313" key="6">
    <source>
        <dbReference type="Proteomes" id="UP000199065"/>
    </source>
</evidence>
<feature type="domain" description="HTH gntR-type" evidence="4">
    <location>
        <begin position="6"/>
        <end position="73"/>
    </location>
</feature>
<evidence type="ECO:0000256" key="1">
    <source>
        <dbReference type="ARBA" id="ARBA00023015"/>
    </source>
</evidence>
<protein>
    <submittedName>
        <fullName evidence="5">DNA-binding transcriptional regulator, GntR family</fullName>
    </submittedName>
</protein>
<keyword evidence="6" id="KW-1185">Reference proteome</keyword>
<dbReference type="InterPro" id="IPR036390">
    <property type="entry name" value="WH_DNA-bd_sf"/>
</dbReference>
<evidence type="ECO:0000313" key="5">
    <source>
        <dbReference type="EMBL" id="SFG59626.1"/>
    </source>
</evidence>
<dbReference type="InterPro" id="IPR011711">
    <property type="entry name" value="GntR_C"/>
</dbReference>
<keyword evidence="1" id="KW-0805">Transcription regulation</keyword>
<dbReference type="PROSITE" id="PS50949">
    <property type="entry name" value="HTH_GNTR"/>
    <property type="match status" value="1"/>
</dbReference>
<accession>A0A1I2TAI4</accession>
<evidence type="ECO:0000259" key="4">
    <source>
        <dbReference type="PROSITE" id="PS50949"/>
    </source>
</evidence>